<dbReference type="GO" id="GO:0061630">
    <property type="term" value="F:ubiquitin protein ligase activity"/>
    <property type="evidence" value="ECO:0007669"/>
    <property type="project" value="InterPro"/>
</dbReference>
<name>A0A6A4VUF6_AMPAM</name>
<evidence type="ECO:0000256" key="4">
    <source>
        <dbReference type="ARBA" id="ARBA00022771"/>
    </source>
</evidence>
<dbReference type="CDD" id="cd00200">
    <property type="entry name" value="WD40"/>
    <property type="match status" value="1"/>
</dbReference>
<dbReference type="Gene3D" id="3.30.40.10">
    <property type="entry name" value="Zinc/RING finger domain, C3HC4 (zinc finger)"/>
    <property type="match status" value="1"/>
</dbReference>
<dbReference type="InterPro" id="IPR001841">
    <property type="entry name" value="Znf_RING"/>
</dbReference>
<evidence type="ECO:0000256" key="2">
    <source>
        <dbReference type="ARBA" id="ARBA00022723"/>
    </source>
</evidence>
<dbReference type="InterPro" id="IPR036322">
    <property type="entry name" value="WD40_repeat_dom_sf"/>
</dbReference>
<feature type="repeat" description="WD" evidence="7">
    <location>
        <begin position="493"/>
        <end position="533"/>
    </location>
</feature>
<dbReference type="Pfam" id="PF13923">
    <property type="entry name" value="zf-C3HC4_2"/>
    <property type="match status" value="1"/>
</dbReference>
<dbReference type="InterPro" id="IPR003613">
    <property type="entry name" value="Ubox_domain"/>
</dbReference>
<gene>
    <name evidence="10" type="primary">Cop1</name>
    <name evidence="10" type="ORF">FJT64_007911</name>
</gene>
<evidence type="ECO:0000313" key="10">
    <source>
        <dbReference type="EMBL" id="KAF0294412.1"/>
    </source>
</evidence>
<evidence type="ECO:0000256" key="5">
    <source>
        <dbReference type="ARBA" id="ARBA00022833"/>
    </source>
</evidence>
<dbReference type="CDD" id="cd16504">
    <property type="entry name" value="RING-HC_COP1"/>
    <property type="match status" value="1"/>
</dbReference>
<dbReference type="SUPFAM" id="SSF57850">
    <property type="entry name" value="RING/U-box"/>
    <property type="match status" value="1"/>
</dbReference>
<evidence type="ECO:0000313" key="11">
    <source>
        <dbReference type="Proteomes" id="UP000440578"/>
    </source>
</evidence>
<feature type="repeat" description="WD" evidence="7">
    <location>
        <begin position="407"/>
        <end position="449"/>
    </location>
</feature>
<protein>
    <submittedName>
        <fullName evidence="10">E3 ubiquitin-protein ligase COP1</fullName>
    </submittedName>
</protein>
<dbReference type="AlphaFoldDB" id="A0A6A4VUF6"/>
<keyword evidence="3" id="KW-0677">Repeat</keyword>
<organism evidence="10 11">
    <name type="scientific">Amphibalanus amphitrite</name>
    <name type="common">Striped barnacle</name>
    <name type="synonym">Balanus amphitrite</name>
    <dbReference type="NCBI Taxonomy" id="1232801"/>
    <lineage>
        <taxon>Eukaryota</taxon>
        <taxon>Metazoa</taxon>
        <taxon>Ecdysozoa</taxon>
        <taxon>Arthropoda</taxon>
        <taxon>Crustacea</taxon>
        <taxon>Multicrustacea</taxon>
        <taxon>Cirripedia</taxon>
        <taxon>Thoracica</taxon>
        <taxon>Thoracicalcarea</taxon>
        <taxon>Balanomorpha</taxon>
        <taxon>Balanoidea</taxon>
        <taxon>Balanidae</taxon>
        <taxon>Amphibalaninae</taxon>
        <taxon>Amphibalanus</taxon>
    </lineage>
</organism>
<evidence type="ECO:0000259" key="9">
    <source>
        <dbReference type="PROSITE" id="PS50089"/>
    </source>
</evidence>
<dbReference type="PRINTS" id="PR00320">
    <property type="entry name" value="GPROTEINBRPT"/>
</dbReference>
<dbReference type="Pfam" id="PF00400">
    <property type="entry name" value="WD40"/>
    <property type="match status" value="4"/>
</dbReference>
<dbReference type="PANTHER" id="PTHR44080">
    <property type="entry name" value="E3 UBIQUITIN-PROTEIN LIGASE COP1"/>
    <property type="match status" value="1"/>
</dbReference>
<keyword evidence="8" id="KW-0175">Coiled coil</keyword>
<feature type="coiled-coil region" evidence="8">
    <location>
        <begin position="114"/>
        <end position="171"/>
    </location>
</feature>
<dbReference type="InterPro" id="IPR017907">
    <property type="entry name" value="Znf_RING_CS"/>
</dbReference>
<dbReference type="SMART" id="SM00184">
    <property type="entry name" value="RING"/>
    <property type="match status" value="1"/>
</dbReference>
<evidence type="ECO:0000256" key="7">
    <source>
        <dbReference type="PROSITE-ProRule" id="PRU00221"/>
    </source>
</evidence>
<dbReference type="PANTHER" id="PTHR44080:SF1">
    <property type="entry name" value="E3 UBIQUITIN-PROTEIN LIGASE COP1"/>
    <property type="match status" value="1"/>
</dbReference>
<dbReference type="OrthoDB" id="273771at2759"/>
<keyword evidence="4 6" id="KW-0863">Zinc-finger</keyword>
<keyword evidence="2" id="KW-0479">Metal-binding</keyword>
<dbReference type="Proteomes" id="UP000440578">
    <property type="component" value="Unassembled WGS sequence"/>
</dbReference>
<reference evidence="10 11" key="1">
    <citation type="submission" date="2019-07" db="EMBL/GenBank/DDBJ databases">
        <title>Draft genome assembly of a fouling barnacle, Amphibalanus amphitrite (Darwin, 1854): The first reference genome for Thecostraca.</title>
        <authorList>
            <person name="Kim W."/>
        </authorList>
    </citation>
    <scope>NUCLEOTIDE SEQUENCE [LARGE SCALE GENOMIC DNA]</scope>
    <source>
        <strain evidence="10">SNU_AA5</strain>
        <tissue evidence="10">Soma without cirri and trophi</tissue>
    </source>
</reference>
<dbReference type="GO" id="GO:0008270">
    <property type="term" value="F:zinc ion binding"/>
    <property type="evidence" value="ECO:0007669"/>
    <property type="project" value="UniProtKB-KW"/>
</dbReference>
<accession>A0A6A4VUF6</accession>
<feature type="domain" description="RING-type" evidence="9">
    <location>
        <begin position="17"/>
        <end position="55"/>
    </location>
</feature>
<dbReference type="InterPro" id="IPR042755">
    <property type="entry name" value="COP1"/>
</dbReference>
<dbReference type="EMBL" id="VIIS01001689">
    <property type="protein sequence ID" value="KAF0294412.1"/>
    <property type="molecule type" value="Genomic_DNA"/>
</dbReference>
<dbReference type="GO" id="GO:0016567">
    <property type="term" value="P:protein ubiquitination"/>
    <property type="evidence" value="ECO:0007669"/>
    <property type="project" value="InterPro"/>
</dbReference>
<keyword evidence="11" id="KW-1185">Reference proteome</keyword>
<evidence type="ECO:0000256" key="1">
    <source>
        <dbReference type="ARBA" id="ARBA00022574"/>
    </source>
</evidence>
<dbReference type="InterPro" id="IPR015943">
    <property type="entry name" value="WD40/YVTN_repeat-like_dom_sf"/>
</dbReference>
<evidence type="ECO:0000256" key="6">
    <source>
        <dbReference type="PROSITE-ProRule" id="PRU00175"/>
    </source>
</evidence>
<dbReference type="Gene3D" id="2.130.10.10">
    <property type="entry name" value="YVTN repeat-like/Quinoprotein amine dehydrogenase"/>
    <property type="match status" value="1"/>
</dbReference>
<keyword evidence="5" id="KW-0862">Zinc</keyword>
<dbReference type="InterPro" id="IPR013083">
    <property type="entry name" value="Znf_RING/FYVE/PHD"/>
</dbReference>
<dbReference type="PROSITE" id="PS50294">
    <property type="entry name" value="WD_REPEATS_REGION"/>
    <property type="match status" value="1"/>
</dbReference>
<dbReference type="InterPro" id="IPR020472">
    <property type="entry name" value="WD40_PAC1"/>
</dbReference>
<dbReference type="PROSITE" id="PS50089">
    <property type="entry name" value="ZF_RING_2"/>
    <property type="match status" value="1"/>
</dbReference>
<dbReference type="GO" id="GO:0043161">
    <property type="term" value="P:proteasome-mediated ubiquitin-dependent protein catabolic process"/>
    <property type="evidence" value="ECO:0007669"/>
    <property type="project" value="TreeGrafter"/>
</dbReference>
<sequence length="624" mass="68976">MTGVASSFQKQSEDFLCPICFDVIEEAMMTRCGHTFCNRCIVQSIQLNGRCPKCSRALDEDSIYPNFLLNELVTKHRRARRTPAQLSRLEPAELKEYLVSETAELGLPNVNLMLELLQTRRRALEADSQRTQNVLLREFLTTLRRQREEMLQQLQRELQVIDTDQKRVEQALDGERRGAAGGGDGAAAGDAAGVPCVPSMEAERGALPTESVSPDVAGPVAVSDGEVPEGFNVVRGAVPQTPDSDALARRRRQVHSHFDDLVKCYFSLRPRAVHRGAGGEEGDACPLDSFSDALSRLTRYSGMRPLASLNYSSDLVAGASIVSSIEFDKDKEMFAIAGVTKKIKIYDYGFVVRNAIDIHYPTLEMACTSKISCVAWNGYHKSVLASSDYEGAITIWDTATGQKRHVYQEHEKRCWSVDFNLVDTNLIASGSDDFTVKLWAANASHSILSLEAKVNVCCVKFNPSSRFQLAFGSADHNVHYYDLRNTKQPLQVFKGHQKAVSYVKFVSDTDLVSASTDSQLKLWSVTSPTCLRSFHGHVNEKNFVGLATDGTYVACGSENNSLYVYYKGLSQSVLSYKFEPPRSLLEKERADDGNQFVSAVCCKSGSSVLVAANSQGTIKVLELY</sequence>
<comment type="caution">
    <text evidence="10">The sequence shown here is derived from an EMBL/GenBank/DDBJ whole genome shotgun (WGS) entry which is preliminary data.</text>
</comment>
<evidence type="ECO:0000256" key="3">
    <source>
        <dbReference type="ARBA" id="ARBA00022737"/>
    </source>
</evidence>
<keyword evidence="1 7" id="KW-0853">WD repeat</keyword>
<dbReference type="PROSITE" id="PS00518">
    <property type="entry name" value="ZF_RING_1"/>
    <property type="match status" value="1"/>
</dbReference>
<proteinExistence type="predicted"/>
<evidence type="ECO:0000256" key="8">
    <source>
        <dbReference type="SAM" id="Coils"/>
    </source>
</evidence>
<dbReference type="PROSITE" id="PS50082">
    <property type="entry name" value="WD_REPEATS_2"/>
    <property type="match status" value="2"/>
</dbReference>
<dbReference type="InterPro" id="IPR001680">
    <property type="entry name" value="WD40_rpt"/>
</dbReference>
<dbReference type="SMART" id="SM00320">
    <property type="entry name" value="WD40"/>
    <property type="match status" value="7"/>
</dbReference>
<dbReference type="SUPFAM" id="SSF50978">
    <property type="entry name" value="WD40 repeat-like"/>
    <property type="match status" value="1"/>
</dbReference>
<dbReference type="SMART" id="SM00504">
    <property type="entry name" value="Ubox"/>
    <property type="match status" value="1"/>
</dbReference>